<dbReference type="AlphaFoldDB" id="A0A2W5SVQ0"/>
<dbReference type="SUPFAM" id="SSF111331">
    <property type="entry name" value="NAD kinase/diacylglycerol kinase-like"/>
    <property type="match status" value="1"/>
</dbReference>
<dbReference type="InterPro" id="IPR016064">
    <property type="entry name" value="NAD/diacylglycerol_kinase_sf"/>
</dbReference>
<dbReference type="InterPro" id="IPR017438">
    <property type="entry name" value="ATP-NAD_kinase_N"/>
</dbReference>
<evidence type="ECO:0000313" key="6">
    <source>
        <dbReference type="EMBL" id="PZR03515.1"/>
    </source>
</evidence>
<comment type="caution">
    <text evidence="6">The sequence shown here is derived from an EMBL/GenBank/DDBJ whole genome shotgun (WGS) entry which is preliminary data.</text>
</comment>
<evidence type="ECO:0000256" key="4">
    <source>
        <dbReference type="ARBA" id="ARBA00022840"/>
    </source>
</evidence>
<evidence type="ECO:0000313" key="7">
    <source>
        <dbReference type="Proteomes" id="UP000249061"/>
    </source>
</evidence>
<sequence length="313" mass="33284">MTTEARRIVVAINPTASFGRSRDVGPRVAALLAERGHAVTELVAGGFDELQTRVAEAVAGGPSALVVVGGDGMVSLGVSAVAGTTVPLGLVPSGTGNDMARGLGIPQHDPERAVEIVLDALHRPARIVDTGIATWRDADGVETARRFGGVVSCGFDALVNERANRMRFPRGASRYTLSIAFELARLRPIAYRIEHDDGVLETEGMLVSVANNRFIGGGMEIAPQASIDDGMLDLFVVRRLSRARFVRLFPKVFRGEHVDEPEVTMLRTRRARVEAVGVVGYADGERLGPLPVEVAVDPASLRLLAPAVTAPAR</sequence>
<keyword evidence="1" id="KW-0808">Transferase</keyword>
<dbReference type="Pfam" id="PF19279">
    <property type="entry name" value="YegS_C"/>
    <property type="match status" value="1"/>
</dbReference>
<feature type="domain" description="DAGKc" evidence="5">
    <location>
        <begin position="3"/>
        <end position="137"/>
    </location>
</feature>
<reference evidence="6 7" key="1">
    <citation type="submission" date="2017-08" db="EMBL/GenBank/DDBJ databases">
        <title>Infants hospitalized years apart are colonized by the same room-sourced microbial strains.</title>
        <authorList>
            <person name="Brooks B."/>
            <person name="Olm M.R."/>
            <person name="Firek B.A."/>
            <person name="Baker R."/>
            <person name="Thomas B.C."/>
            <person name="Morowitz M.J."/>
            <person name="Banfield J.F."/>
        </authorList>
    </citation>
    <scope>NUCLEOTIDE SEQUENCE [LARGE SCALE GENOMIC DNA]</scope>
    <source>
        <strain evidence="6">S2_003_000_R2_14</strain>
    </source>
</reference>
<dbReference type="GO" id="GO:0005886">
    <property type="term" value="C:plasma membrane"/>
    <property type="evidence" value="ECO:0007669"/>
    <property type="project" value="TreeGrafter"/>
</dbReference>
<accession>A0A2W5SVQ0</accession>
<evidence type="ECO:0000259" key="5">
    <source>
        <dbReference type="PROSITE" id="PS50146"/>
    </source>
</evidence>
<dbReference type="EMBL" id="QFQP01000085">
    <property type="protein sequence ID" value="PZR03515.1"/>
    <property type="molecule type" value="Genomic_DNA"/>
</dbReference>
<dbReference type="Pfam" id="PF00781">
    <property type="entry name" value="DAGK_cat"/>
    <property type="match status" value="1"/>
</dbReference>
<dbReference type="InterPro" id="IPR001206">
    <property type="entry name" value="Diacylglycerol_kinase_cat_dom"/>
</dbReference>
<dbReference type="PANTHER" id="PTHR12358">
    <property type="entry name" value="SPHINGOSINE KINASE"/>
    <property type="match status" value="1"/>
</dbReference>
<name>A0A2W5SVQ0_9BACT</name>
<organism evidence="6 7">
    <name type="scientific">Archangium gephyra</name>
    <dbReference type="NCBI Taxonomy" id="48"/>
    <lineage>
        <taxon>Bacteria</taxon>
        <taxon>Pseudomonadati</taxon>
        <taxon>Myxococcota</taxon>
        <taxon>Myxococcia</taxon>
        <taxon>Myxococcales</taxon>
        <taxon>Cystobacterineae</taxon>
        <taxon>Archangiaceae</taxon>
        <taxon>Archangium</taxon>
    </lineage>
</organism>
<dbReference type="Gene3D" id="2.60.200.40">
    <property type="match status" value="1"/>
</dbReference>
<dbReference type="GO" id="GO:0005524">
    <property type="term" value="F:ATP binding"/>
    <property type="evidence" value="ECO:0007669"/>
    <property type="project" value="UniProtKB-KW"/>
</dbReference>
<proteinExistence type="predicted"/>
<dbReference type="SMART" id="SM00046">
    <property type="entry name" value="DAGKc"/>
    <property type="match status" value="1"/>
</dbReference>
<dbReference type="Proteomes" id="UP000249061">
    <property type="component" value="Unassembled WGS sequence"/>
</dbReference>
<dbReference type="InterPro" id="IPR045540">
    <property type="entry name" value="YegS/DAGK_C"/>
</dbReference>
<dbReference type="PANTHER" id="PTHR12358:SF106">
    <property type="entry name" value="LIPID KINASE YEGS"/>
    <property type="match status" value="1"/>
</dbReference>
<gene>
    <name evidence="6" type="ORF">DI536_35905</name>
</gene>
<dbReference type="GO" id="GO:0004143">
    <property type="term" value="F:ATP-dependent diacylglycerol kinase activity"/>
    <property type="evidence" value="ECO:0007669"/>
    <property type="project" value="TreeGrafter"/>
</dbReference>
<keyword evidence="3 6" id="KW-0418">Kinase</keyword>
<dbReference type="Gene3D" id="3.40.50.10330">
    <property type="entry name" value="Probable inorganic polyphosphate/atp-NAD kinase, domain 1"/>
    <property type="match status" value="1"/>
</dbReference>
<evidence type="ECO:0000256" key="2">
    <source>
        <dbReference type="ARBA" id="ARBA00022741"/>
    </source>
</evidence>
<dbReference type="InterPro" id="IPR050187">
    <property type="entry name" value="Lipid_Phosphate_FormReg"/>
</dbReference>
<protein>
    <submittedName>
        <fullName evidence="6">Diacylglycerol kinase</fullName>
    </submittedName>
</protein>
<dbReference type="PROSITE" id="PS50146">
    <property type="entry name" value="DAGK"/>
    <property type="match status" value="1"/>
</dbReference>
<evidence type="ECO:0000256" key="1">
    <source>
        <dbReference type="ARBA" id="ARBA00022679"/>
    </source>
</evidence>
<keyword evidence="2" id="KW-0547">Nucleotide-binding</keyword>
<keyword evidence="4" id="KW-0067">ATP-binding</keyword>
<evidence type="ECO:0000256" key="3">
    <source>
        <dbReference type="ARBA" id="ARBA00022777"/>
    </source>
</evidence>